<sequence length="247" mass="27663">MKKFASTRSLNKILQQCDSSSREYEEIQAVEKKWQLHLAAPLKARGRRCKMPSLFLAAPPPPKRAPSTTLTLRSKSMTAELEELDKLDELLAAAEPALRAELAEADSRAATVKQRPTSRRITPAEISVSRMPGMPGILGIPGDCGMGGNPRVISVRSQECRECREFWEFWESLGRGWDGRVTPTKISLRIQECREFREFWGSVGREWGNGMGGSAHAEISLRIWEFWEFRGSVGWEGTQGSPLSRSA</sequence>
<dbReference type="GO" id="GO:0045211">
    <property type="term" value="C:postsynaptic membrane"/>
    <property type="evidence" value="ECO:0007669"/>
    <property type="project" value="TreeGrafter"/>
</dbReference>
<dbReference type="AlphaFoldDB" id="A0A8C3R957"/>
<accession>A0A8C3R957</accession>
<dbReference type="Ensembl" id="ENSCRFT00000018161.1">
    <property type="protein sequence ID" value="ENSCRFP00000017556.1"/>
    <property type="gene ID" value="ENSCRFG00000013375.1"/>
</dbReference>
<reference evidence="1" key="2">
    <citation type="submission" date="2025-09" db="UniProtKB">
        <authorList>
            <consortium name="Ensembl"/>
        </authorList>
    </citation>
    <scope>IDENTIFICATION</scope>
</reference>
<evidence type="ECO:0000313" key="2">
    <source>
        <dbReference type="Proteomes" id="UP000694396"/>
    </source>
</evidence>
<keyword evidence="2" id="KW-1185">Reference proteome</keyword>
<name>A0A8C3R957_9PASS</name>
<dbReference type="PANTHER" id="PTHR24135:SF4">
    <property type="entry name" value="SH3 AND MULTIPLE ANKYRIN REPEAT DOMAINS PROTEIN 3"/>
    <property type="match status" value="1"/>
</dbReference>
<dbReference type="GO" id="GO:0030160">
    <property type="term" value="F:synaptic receptor adaptor activity"/>
    <property type="evidence" value="ECO:0007669"/>
    <property type="project" value="TreeGrafter"/>
</dbReference>
<reference evidence="1" key="1">
    <citation type="submission" date="2025-08" db="UniProtKB">
        <authorList>
            <consortium name="Ensembl"/>
        </authorList>
    </citation>
    <scope>IDENTIFICATION</scope>
</reference>
<dbReference type="GO" id="GO:0014069">
    <property type="term" value="C:postsynaptic density"/>
    <property type="evidence" value="ECO:0007669"/>
    <property type="project" value="TreeGrafter"/>
</dbReference>
<dbReference type="PANTHER" id="PTHR24135">
    <property type="entry name" value="SH3 AND MULTIPLE ANKYRIN REPEAT DOMAINS PROTEIN"/>
    <property type="match status" value="1"/>
</dbReference>
<protein>
    <submittedName>
        <fullName evidence="1">Uncharacterized protein</fullName>
    </submittedName>
</protein>
<dbReference type="GO" id="GO:0043197">
    <property type="term" value="C:dendritic spine"/>
    <property type="evidence" value="ECO:0007669"/>
    <property type="project" value="TreeGrafter"/>
</dbReference>
<evidence type="ECO:0000313" key="1">
    <source>
        <dbReference type="Ensembl" id="ENSCRFP00000017556.1"/>
    </source>
</evidence>
<organism evidence="1 2">
    <name type="scientific">Cyanoderma ruficeps</name>
    <name type="common">rufous-capped babbler</name>
    <dbReference type="NCBI Taxonomy" id="181631"/>
    <lineage>
        <taxon>Eukaryota</taxon>
        <taxon>Metazoa</taxon>
        <taxon>Chordata</taxon>
        <taxon>Craniata</taxon>
        <taxon>Vertebrata</taxon>
        <taxon>Euteleostomi</taxon>
        <taxon>Archelosauria</taxon>
        <taxon>Archosauria</taxon>
        <taxon>Dinosauria</taxon>
        <taxon>Saurischia</taxon>
        <taxon>Theropoda</taxon>
        <taxon>Coelurosauria</taxon>
        <taxon>Aves</taxon>
        <taxon>Neognathae</taxon>
        <taxon>Neoaves</taxon>
        <taxon>Telluraves</taxon>
        <taxon>Australaves</taxon>
        <taxon>Passeriformes</taxon>
        <taxon>Sylvioidea</taxon>
        <taxon>Timaliidae</taxon>
        <taxon>Cyanoderma</taxon>
    </lineage>
</organism>
<dbReference type="Proteomes" id="UP000694396">
    <property type="component" value="Unplaced"/>
</dbReference>
<proteinExistence type="predicted"/>
<dbReference type="InterPro" id="IPR051569">
    <property type="entry name" value="SHANK"/>
</dbReference>
<dbReference type="GO" id="GO:0035255">
    <property type="term" value="F:ionotropic glutamate receptor binding"/>
    <property type="evidence" value="ECO:0007669"/>
    <property type="project" value="TreeGrafter"/>
</dbReference>